<keyword evidence="5 7" id="KW-0811">Translocation</keyword>
<proteinExistence type="inferred from homology"/>
<feature type="transmembrane region" description="Helical" evidence="7">
    <location>
        <begin position="26"/>
        <end position="44"/>
    </location>
</feature>
<keyword evidence="6 7" id="KW-0472">Membrane</keyword>
<accession>A0A1H1SW52</accession>
<feature type="transmembrane region" description="Helical" evidence="7">
    <location>
        <begin position="224"/>
        <end position="244"/>
    </location>
</feature>
<evidence type="ECO:0000256" key="5">
    <source>
        <dbReference type="ARBA" id="ARBA00023010"/>
    </source>
</evidence>
<keyword evidence="9" id="KW-1185">Reference proteome</keyword>
<evidence type="ECO:0000256" key="7">
    <source>
        <dbReference type="HAMAP-Rule" id="MF_00902"/>
    </source>
</evidence>
<comment type="subunit">
    <text evidence="7">The Tat system comprises two distinct complexes: a TatABC complex, containing multiple copies of TatA, TatB and TatC subunits, and a separate TatA complex, containing only TatA subunits. Substrates initially bind to the TatABC complex, which probably triggers association of the separate TatA complex to form the active translocon.</text>
</comment>
<comment type="subcellular location">
    <subcellularLocation>
        <location evidence="7">Cell membrane</location>
        <topology evidence="7">Multi-pass membrane protein</topology>
    </subcellularLocation>
    <subcellularLocation>
        <location evidence="1">Membrane</location>
        <topology evidence="1">Multi-pass membrane protein</topology>
    </subcellularLocation>
</comment>
<keyword evidence="7" id="KW-1003">Cell membrane</keyword>
<feature type="transmembrane region" description="Helical" evidence="7">
    <location>
        <begin position="201"/>
        <end position="218"/>
    </location>
</feature>
<dbReference type="PRINTS" id="PR01840">
    <property type="entry name" value="TATCFAMILY"/>
</dbReference>
<protein>
    <recommendedName>
        <fullName evidence="7">Sec-independent protein translocase protein TatC</fullName>
    </recommendedName>
</protein>
<dbReference type="GO" id="GO:0065002">
    <property type="term" value="P:intracellular protein transmembrane transport"/>
    <property type="evidence" value="ECO:0007669"/>
    <property type="project" value="TreeGrafter"/>
</dbReference>
<dbReference type="RefSeq" id="WP_331713050.1">
    <property type="nucleotide sequence ID" value="NZ_LT629776.1"/>
</dbReference>
<sequence>MPGARRANPERRMALREHLREARRRLVLACLGILVGAVVGWIVYDTVFALLQRPMEEVAAERDGLAALNFAGVATAIDMKVKISFFLGILIASPWWLYQFWAFITPGLTRVEKRYAFAFLGSAVPLFLGGAAVAWFMLPRAVSILFEFVPDGSASLIDAQTYLSFVMRFLLAFGFAFLVPVVMVALTFLGIVQARTWLNGWRWAILLSFTFAAVMTPTPDVITMIWVALPVCALYFVAVGICALRGRQVARRASTDPAPASP</sequence>
<dbReference type="HAMAP" id="MF_00902">
    <property type="entry name" value="TatC"/>
    <property type="match status" value="1"/>
</dbReference>
<feature type="transmembrane region" description="Helical" evidence="7">
    <location>
        <begin position="165"/>
        <end position="189"/>
    </location>
</feature>
<keyword evidence="7" id="KW-0813">Transport</keyword>
<dbReference type="InterPro" id="IPR002033">
    <property type="entry name" value="TatC"/>
</dbReference>
<name>A0A1H1SW52_9CELL</name>
<dbReference type="PANTHER" id="PTHR30371:SF0">
    <property type="entry name" value="SEC-INDEPENDENT PROTEIN TRANSLOCASE PROTEIN TATC, CHLOROPLASTIC-RELATED"/>
    <property type="match status" value="1"/>
</dbReference>
<feature type="transmembrane region" description="Helical" evidence="7">
    <location>
        <begin position="83"/>
        <end position="104"/>
    </location>
</feature>
<dbReference type="EMBL" id="LT629776">
    <property type="protein sequence ID" value="SDS52212.1"/>
    <property type="molecule type" value="Genomic_DNA"/>
</dbReference>
<dbReference type="GO" id="GO:0043953">
    <property type="term" value="P:protein transport by the Tat complex"/>
    <property type="evidence" value="ECO:0007669"/>
    <property type="project" value="UniProtKB-UniRule"/>
</dbReference>
<dbReference type="eggNOG" id="COG0805">
    <property type="taxonomic scope" value="Bacteria"/>
</dbReference>
<dbReference type="Pfam" id="PF00902">
    <property type="entry name" value="TatC"/>
    <property type="match status" value="1"/>
</dbReference>
<evidence type="ECO:0000313" key="8">
    <source>
        <dbReference type="EMBL" id="SDS52212.1"/>
    </source>
</evidence>
<reference evidence="9" key="1">
    <citation type="submission" date="2016-10" db="EMBL/GenBank/DDBJ databases">
        <authorList>
            <person name="Varghese N."/>
            <person name="Submissions S."/>
        </authorList>
    </citation>
    <scope>NUCLEOTIDE SEQUENCE [LARGE SCALE GENOMIC DNA]</scope>
    <source>
        <strain evidence="9">DSM 22126</strain>
    </source>
</reference>
<dbReference type="PANTHER" id="PTHR30371">
    <property type="entry name" value="SEC-INDEPENDENT PROTEIN TRANSLOCASE PROTEIN TATC"/>
    <property type="match status" value="1"/>
</dbReference>
<keyword evidence="3 7" id="KW-0653">Protein transport</keyword>
<keyword evidence="4 7" id="KW-1133">Transmembrane helix</keyword>
<organism evidence="8 9">
    <name type="scientific">Paraoerskovia marina</name>
    <dbReference type="NCBI Taxonomy" id="545619"/>
    <lineage>
        <taxon>Bacteria</taxon>
        <taxon>Bacillati</taxon>
        <taxon>Actinomycetota</taxon>
        <taxon>Actinomycetes</taxon>
        <taxon>Micrococcales</taxon>
        <taxon>Cellulomonadaceae</taxon>
        <taxon>Paraoerskovia</taxon>
    </lineage>
</organism>
<gene>
    <name evidence="7" type="primary">tatC</name>
    <name evidence="8" type="ORF">SAMN04489860_1739</name>
</gene>
<evidence type="ECO:0000256" key="4">
    <source>
        <dbReference type="ARBA" id="ARBA00022989"/>
    </source>
</evidence>
<dbReference type="AlphaFoldDB" id="A0A1H1SW52"/>
<evidence type="ECO:0000313" key="9">
    <source>
        <dbReference type="Proteomes" id="UP000185663"/>
    </source>
</evidence>
<evidence type="ECO:0000256" key="6">
    <source>
        <dbReference type="ARBA" id="ARBA00023136"/>
    </source>
</evidence>
<evidence type="ECO:0000256" key="2">
    <source>
        <dbReference type="ARBA" id="ARBA00022692"/>
    </source>
</evidence>
<comment type="similarity">
    <text evidence="7">Belongs to the TatC family.</text>
</comment>
<evidence type="ECO:0000256" key="1">
    <source>
        <dbReference type="ARBA" id="ARBA00004141"/>
    </source>
</evidence>
<dbReference type="Proteomes" id="UP000185663">
    <property type="component" value="Chromosome I"/>
</dbReference>
<comment type="function">
    <text evidence="7">Part of the twin-arginine translocation (Tat) system that transports large folded proteins containing a characteristic twin-arginine motif in their signal peptide across membranes. Together with TatB, TatC is part of a receptor directly interacting with Tat signal peptides.</text>
</comment>
<evidence type="ECO:0000256" key="3">
    <source>
        <dbReference type="ARBA" id="ARBA00022927"/>
    </source>
</evidence>
<dbReference type="GO" id="GO:0033281">
    <property type="term" value="C:TAT protein transport complex"/>
    <property type="evidence" value="ECO:0007669"/>
    <property type="project" value="UniProtKB-UniRule"/>
</dbReference>
<keyword evidence="2 7" id="KW-0812">Transmembrane</keyword>
<dbReference type="GO" id="GO:0009977">
    <property type="term" value="F:proton motive force dependent protein transmembrane transporter activity"/>
    <property type="evidence" value="ECO:0007669"/>
    <property type="project" value="TreeGrafter"/>
</dbReference>
<feature type="transmembrane region" description="Helical" evidence="7">
    <location>
        <begin position="116"/>
        <end position="138"/>
    </location>
</feature>
<dbReference type="NCBIfam" id="TIGR00945">
    <property type="entry name" value="tatC"/>
    <property type="match status" value="1"/>
</dbReference>
<dbReference type="STRING" id="545619.SAMN04489860_1739"/>